<proteinExistence type="predicted"/>
<dbReference type="KEGG" id="lbt:AYR52_06850"/>
<dbReference type="Pfam" id="PF05193">
    <property type="entry name" value="Peptidase_M16_C"/>
    <property type="match status" value="1"/>
</dbReference>
<dbReference type="Gene3D" id="3.30.830.10">
    <property type="entry name" value="Metalloenzyme, LuxS/M16 peptidase-like"/>
    <property type="match status" value="2"/>
</dbReference>
<dbReference type="PANTHER" id="PTHR11851:SF186">
    <property type="entry name" value="INACTIVE METALLOPROTEASE YMFF-RELATED"/>
    <property type="match status" value="1"/>
</dbReference>
<dbReference type="GO" id="GO:0006508">
    <property type="term" value="P:proteolysis"/>
    <property type="evidence" value="ECO:0007669"/>
    <property type="project" value="UniProtKB-KW"/>
</dbReference>
<reference evidence="1 2" key="1">
    <citation type="submission" date="2016-03" db="EMBL/GenBank/DDBJ databases">
        <title>Pediococcus and Lactobacillus from brewery environment - whole genome sequencing and assembly.</title>
        <authorList>
            <person name="Behr J."/>
            <person name="Geissler A.J."/>
            <person name="Vogel R.F."/>
        </authorList>
    </citation>
    <scope>NUCLEOTIDE SEQUENCE [LARGE SCALE GENOMIC DNA]</scope>
    <source>
        <strain evidence="1 2">TMW 1.1989</strain>
    </source>
</reference>
<dbReference type="Proteomes" id="UP000078582">
    <property type="component" value="Chromosome"/>
</dbReference>
<accession>A0A192H5S8</accession>
<dbReference type="InterPro" id="IPR050361">
    <property type="entry name" value="MPP/UQCRC_Complex"/>
</dbReference>
<dbReference type="STRING" id="375175.AYR53_11510"/>
<keyword evidence="1" id="KW-0645">Protease</keyword>
<organism evidence="1 2">
    <name type="scientific">Loigolactobacillus backii</name>
    <dbReference type="NCBI Taxonomy" id="375175"/>
    <lineage>
        <taxon>Bacteria</taxon>
        <taxon>Bacillati</taxon>
        <taxon>Bacillota</taxon>
        <taxon>Bacilli</taxon>
        <taxon>Lactobacillales</taxon>
        <taxon>Lactobacillaceae</taxon>
        <taxon>Loigolactobacillus</taxon>
    </lineage>
</organism>
<dbReference type="GeneID" id="42982889"/>
<evidence type="ECO:0000313" key="1">
    <source>
        <dbReference type="EMBL" id="ANK63341.1"/>
    </source>
</evidence>
<dbReference type="OrthoDB" id="9762085at2"/>
<dbReference type="EMBL" id="CP014873">
    <property type="protein sequence ID" value="ANK63341.1"/>
    <property type="molecule type" value="Genomic_DNA"/>
</dbReference>
<name>A0A192H5S8_9LACO</name>
<keyword evidence="1" id="KW-0378">Hydrolase</keyword>
<dbReference type="NCBIfam" id="NF047422">
    <property type="entry name" value="YfmF_fam"/>
    <property type="match status" value="1"/>
</dbReference>
<evidence type="ECO:0000313" key="2">
    <source>
        <dbReference type="Proteomes" id="UP000078582"/>
    </source>
</evidence>
<dbReference type="GO" id="GO:0008237">
    <property type="term" value="F:metallopeptidase activity"/>
    <property type="evidence" value="ECO:0007669"/>
    <property type="project" value="UniProtKB-KW"/>
</dbReference>
<sequence>MIQTLTDGVTLNVIPSKQFKTIRIVLTFLAPLDNKTITKRSLLASLLETNSADYPTQTDLAAKLSAMYGANFGISVNKRGNAHFFTVTLTLTNDKFLPVQTGLLAEGLEFLKSVLYRPNIVDNAFEATTFQREKENMTAYLASVYDNKQAYASLKLQALYFKNDENQRVPSFGSQSVLDQIQPDELYQYYQKMLREDQILINVLGDVDESAVQEALADFSFAARQVPTTPLFYHQPTFEQIQEETQTQAVVQGKLNLAYQVPTYYYEPNYLPMLVTNGIFGGSPLALLFTNVREKASLAYYASSSYDAFRGIITVQTGIDSKNKTQVLDIVAKQLASVQAGDFSDDLIAKTKAMIINQYISGLDSTGYLTNQQLIQTLVPTSKIAIADFQQQIMAVTKQQIQALAKQIKLQAIYFLNGEGGQA</sequence>
<gene>
    <name evidence="1" type="ORF">AYR53_11510</name>
</gene>
<dbReference type="GO" id="GO:0046872">
    <property type="term" value="F:metal ion binding"/>
    <property type="evidence" value="ECO:0007669"/>
    <property type="project" value="InterPro"/>
</dbReference>
<protein>
    <submittedName>
        <fullName evidence="1">Metalloprotease</fullName>
    </submittedName>
</protein>
<dbReference type="InterPro" id="IPR011249">
    <property type="entry name" value="Metalloenz_LuxS/M16"/>
</dbReference>
<dbReference type="RefSeq" id="WP_068225336.1">
    <property type="nucleotide sequence ID" value="NZ_CP014623.1"/>
</dbReference>
<keyword evidence="2" id="KW-1185">Reference proteome</keyword>
<dbReference type="InterPro" id="IPR007863">
    <property type="entry name" value="Peptidase_M16_C"/>
</dbReference>
<dbReference type="SUPFAM" id="SSF63411">
    <property type="entry name" value="LuxS/MPP-like metallohydrolase"/>
    <property type="match status" value="2"/>
</dbReference>
<dbReference type="PANTHER" id="PTHR11851">
    <property type="entry name" value="METALLOPROTEASE"/>
    <property type="match status" value="1"/>
</dbReference>
<keyword evidence="1" id="KW-0482">Metalloprotease</keyword>
<dbReference type="AlphaFoldDB" id="A0A192H5S8"/>